<proteinExistence type="predicted"/>
<evidence type="ECO:0000313" key="2">
    <source>
        <dbReference type="EMBL" id="CAA9479686.1"/>
    </source>
</evidence>
<feature type="compositionally biased region" description="Low complexity" evidence="1">
    <location>
        <begin position="101"/>
        <end position="110"/>
    </location>
</feature>
<name>A0A6J4RRC0_9ACTN</name>
<feature type="compositionally biased region" description="Basic residues" evidence="1">
    <location>
        <begin position="74"/>
        <end position="84"/>
    </location>
</feature>
<accession>A0A6J4RRC0</accession>
<reference evidence="2" key="1">
    <citation type="submission" date="2020-02" db="EMBL/GenBank/DDBJ databases">
        <authorList>
            <person name="Meier V. D."/>
        </authorList>
    </citation>
    <scope>NUCLEOTIDE SEQUENCE</scope>
    <source>
        <strain evidence="2">AVDCRST_MAG45</strain>
    </source>
</reference>
<dbReference type="EMBL" id="CADCVU010000008">
    <property type="protein sequence ID" value="CAA9479686.1"/>
    <property type="molecule type" value="Genomic_DNA"/>
</dbReference>
<feature type="compositionally biased region" description="Basic and acidic residues" evidence="1">
    <location>
        <begin position="1"/>
        <end position="10"/>
    </location>
</feature>
<feature type="non-terminal residue" evidence="2">
    <location>
        <position position="110"/>
    </location>
</feature>
<dbReference type="AlphaFoldDB" id="A0A6J4RRC0"/>
<feature type="compositionally biased region" description="Low complexity" evidence="1">
    <location>
        <begin position="63"/>
        <end position="73"/>
    </location>
</feature>
<feature type="compositionally biased region" description="Basic and acidic residues" evidence="1">
    <location>
        <begin position="19"/>
        <end position="44"/>
    </location>
</feature>
<evidence type="ECO:0000256" key="1">
    <source>
        <dbReference type="SAM" id="MobiDB-lite"/>
    </source>
</evidence>
<protein>
    <submittedName>
        <fullName evidence="2">Uncharacterized protein</fullName>
    </submittedName>
</protein>
<sequence length="110" mass="11785">AHVDLSEQPRARSALRGAHARDATARHRGGSRDHRTGRSPDHVRPGRGRVPHPPPGRAAQLLRGPSQRSAAPRARVRPHPRRAAVRAARATAGRAARRRTGLAGTAPGRL</sequence>
<gene>
    <name evidence="2" type="ORF">AVDCRST_MAG45-82</name>
</gene>
<feature type="compositionally biased region" description="Low complexity" evidence="1">
    <location>
        <begin position="85"/>
        <end position="94"/>
    </location>
</feature>
<organism evidence="2">
    <name type="scientific">uncultured Solirubrobacterales bacterium</name>
    <dbReference type="NCBI Taxonomy" id="768556"/>
    <lineage>
        <taxon>Bacteria</taxon>
        <taxon>Bacillati</taxon>
        <taxon>Actinomycetota</taxon>
        <taxon>Thermoleophilia</taxon>
        <taxon>Solirubrobacterales</taxon>
        <taxon>environmental samples</taxon>
    </lineage>
</organism>
<feature type="region of interest" description="Disordered" evidence="1">
    <location>
        <begin position="1"/>
        <end position="110"/>
    </location>
</feature>
<feature type="non-terminal residue" evidence="2">
    <location>
        <position position="1"/>
    </location>
</feature>